<dbReference type="InterPro" id="IPR036052">
    <property type="entry name" value="TrpB-like_PALP_sf"/>
</dbReference>
<evidence type="ECO:0000256" key="3">
    <source>
        <dbReference type="ARBA" id="ARBA00001936"/>
    </source>
</evidence>
<dbReference type="Proteomes" id="UP001521785">
    <property type="component" value="Unassembled WGS sequence"/>
</dbReference>
<evidence type="ECO:0000313" key="9">
    <source>
        <dbReference type="EMBL" id="KAL1602412.1"/>
    </source>
</evidence>
<comment type="cofactor">
    <cofactor evidence="4">
        <name>Mg(2+)</name>
        <dbReference type="ChEBI" id="CHEBI:18420"/>
    </cofactor>
</comment>
<evidence type="ECO:0000256" key="4">
    <source>
        <dbReference type="ARBA" id="ARBA00001946"/>
    </source>
</evidence>
<keyword evidence="10" id="KW-1185">Reference proteome</keyword>
<evidence type="ECO:0000256" key="7">
    <source>
        <dbReference type="ARBA" id="ARBA00022898"/>
    </source>
</evidence>
<dbReference type="PANTHER" id="PTHR43050:SF1">
    <property type="entry name" value="SERINE RACEMASE"/>
    <property type="match status" value="1"/>
</dbReference>
<dbReference type="Pfam" id="PF00291">
    <property type="entry name" value="PALP"/>
    <property type="match status" value="1"/>
</dbReference>
<evidence type="ECO:0000256" key="1">
    <source>
        <dbReference type="ARBA" id="ARBA00001913"/>
    </source>
</evidence>
<dbReference type="PANTHER" id="PTHR43050">
    <property type="entry name" value="SERINE / THREONINE RACEMASE FAMILY MEMBER"/>
    <property type="match status" value="1"/>
</dbReference>
<evidence type="ECO:0000313" key="10">
    <source>
        <dbReference type="Proteomes" id="UP001521785"/>
    </source>
</evidence>
<evidence type="ECO:0000259" key="8">
    <source>
        <dbReference type="Pfam" id="PF00291"/>
    </source>
</evidence>
<protein>
    <recommendedName>
        <fullName evidence="8">Tryptophan synthase beta chain-like PALP domain-containing protein</fullName>
    </recommendedName>
</protein>
<name>A0ABR3REU9_9PLEO</name>
<gene>
    <name evidence="9" type="ORF">SLS60_005828</name>
</gene>
<comment type="similarity">
    <text evidence="5">Belongs to the serine/threonine dehydratase family.</text>
</comment>
<evidence type="ECO:0000256" key="5">
    <source>
        <dbReference type="ARBA" id="ARBA00010869"/>
    </source>
</evidence>
<comment type="caution">
    <text evidence="9">The sequence shown here is derived from an EMBL/GenBank/DDBJ whole genome shotgun (WGS) entry which is preliminary data.</text>
</comment>
<dbReference type="PROSITE" id="PS00165">
    <property type="entry name" value="DEHYDRATASE_SER_THR"/>
    <property type="match status" value="1"/>
</dbReference>
<comment type="cofactor">
    <cofactor evidence="1">
        <name>Ca(2+)</name>
        <dbReference type="ChEBI" id="CHEBI:29108"/>
    </cofactor>
</comment>
<dbReference type="Gene3D" id="3.40.50.1100">
    <property type="match status" value="2"/>
</dbReference>
<proteinExistence type="inferred from homology"/>
<dbReference type="InterPro" id="IPR000634">
    <property type="entry name" value="Ser/Thr_deHydtase_PyrdxlP-BS"/>
</dbReference>
<accession>A0ABR3REU9</accession>
<organism evidence="9 10">
    <name type="scientific">Paraconiothyrium brasiliense</name>
    <dbReference type="NCBI Taxonomy" id="300254"/>
    <lineage>
        <taxon>Eukaryota</taxon>
        <taxon>Fungi</taxon>
        <taxon>Dikarya</taxon>
        <taxon>Ascomycota</taxon>
        <taxon>Pezizomycotina</taxon>
        <taxon>Dothideomycetes</taxon>
        <taxon>Pleosporomycetidae</taxon>
        <taxon>Pleosporales</taxon>
        <taxon>Massarineae</taxon>
        <taxon>Didymosphaeriaceae</taxon>
        <taxon>Paraconiothyrium</taxon>
    </lineage>
</organism>
<comment type="cofactor">
    <cofactor evidence="3">
        <name>Mn(2+)</name>
        <dbReference type="ChEBI" id="CHEBI:29035"/>
    </cofactor>
</comment>
<feature type="domain" description="Tryptophan synthase beta chain-like PALP" evidence="8">
    <location>
        <begin position="49"/>
        <end position="316"/>
    </location>
</feature>
<dbReference type="InterPro" id="IPR001926">
    <property type="entry name" value="TrpB-like_PALP"/>
</dbReference>
<evidence type="ECO:0000256" key="6">
    <source>
        <dbReference type="ARBA" id="ARBA00022842"/>
    </source>
</evidence>
<evidence type="ECO:0000256" key="2">
    <source>
        <dbReference type="ARBA" id="ARBA00001933"/>
    </source>
</evidence>
<keyword evidence="6" id="KW-0460">Magnesium</keyword>
<dbReference type="EMBL" id="JAKJXO020000007">
    <property type="protein sequence ID" value="KAL1602412.1"/>
    <property type="molecule type" value="Genomic_DNA"/>
</dbReference>
<reference evidence="9 10" key="1">
    <citation type="submission" date="2024-02" db="EMBL/GenBank/DDBJ databases">
        <title>De novo assembly and annotation of 12 fungi associated with fruit tree decline syndrome in Ontario, Canada.</title>
        <authorList>
            <person name="Sulman M."/>
            <person name="Ellouze W."/>
            <person name="Ilyukhin E."/>
        </authorList>
    </citation>
    <scope>NUCLEOTIDE SEQUENCE [LARGE SCALE GENOMIC DNA]</scope>
    <source>
        <strain evidence="9 10">M42-189</strain>
    </source>
</reference>
<dbReference type="SUPFAM" id="SSF53686">
    <property type="entry name" value="Tryptophan synthase beta subunit-like PLP-dependent enzymes"/>
    <property type="match status" value="1"/>
</dbReference>
<keyword evidence="7" id="KW-0663">Pyridoxal phosphate</keyword>
<sequence>MALFGLPNTDEVRGAALLLSSITHITPVKNSPQLTQLVNENLHISKNAKPPSQVELYFKCENLQYTGSFKFRGACHFLAKLDDIDLKHGVVAYSTGNHAQAVAHAAQLESKQRNMSIPIYVVVPSNCPPKKVTAAQNHGATVLFSGTDPNDRVLLAEQIQRATGAILVPPADHRNIVLGQATAVQEFLQQTSQTGNSLDAIIVPSGGGGLLCGAIAACKPQGVAVFGCEPEYGGPGLAHALQSGRRTLKIQGPGSIADGLRSLTGEANWEHIRAKGNVDGVLTVSEAQIEDALRVGVRELGFAIEPSAAVPLAAALFSDAFHGWVASANRRVRVGIVMTGGNVSMEDLVALVPDCDGAGKEPL</sequence>
<comment type="cofactor">
    <cofactor evidence="2">
        <name>pyridoxal 5'-phosphate</name>
        <dbReference type="ChEBI" id="CHEBI:597326"/>
    </cofactor>
</comment>